<keyword evidence="3" id="KW-1185">Reference proteome</keyword>
<dbReference type="AlphaFoldDB" id="A0A2U2J2A7"/>
<dbReference type="GO" id="GO:0006508">
    <property type="term" value="P:proteolysis"/>
    <property type="evidence" value="ECO:0007669"/>
    <property type="project" value="UniProtKB-KW"/>
</dbReference>
<reference evidence="2 3" key="1">
    <citation type="submission" date="2018-05" db="EMBL/GenBank/DDBJ databases">
        <title>Genome of Sphingosinicella humi QZX222.</title>
        <authorList>
            <person name="Qiao Z."/>
            <person name="Wang G."/>
        </authorList>
    </citation>
    <scope>NUCLEOTIDE SEQUENCE [LARGE SCALE GENOMIC DNA]</scope>
    <source>
        <strain evidence="2 3">QZX222</strain>
    </source>
</reference>
<evidence type="ECO:0000259" key="1">
    <source>
        <dbReference type="PROSITE" id="PS51787"/>
    </source>
</evidence>
<keyword evidence="2" id="KW-0645">Protease</keyword>
<dbReference type="EMBL" id="QFFF01000001">
    <property type="protein sequence ID" value="PWG02479.1"/>
    <property type="molecule type" value="Genomic_DNA"/>
</dbReference>
<dbReference type="RefSeq" id="WP_109270618.1">
    <property type="nucleotide sequence ID" value="NZ_QFFF01000001.1"/>
</dbReference>
<comment type="caution">
    <text evidence="2">The sequence shown here is derived from an EMBL/GenBank/DDBJ whole genome shotgun (WGS) entry which is preliminary data.</text>
</comment>
<gene>
    <name evidence="2" type="ORF">DF286_06070</name>
</gene>
<dbReference type="GO" id="GO:0008233">
    <property type="term" value="F:peptidase activity"/>
    <property type="evidence" value="ECO:0007669"/>
    <property type="project" value="UniProtKB-KW"/>
</dbReference>
<keyword evidence="2" id="KW-0378">Hydrolase</keyword>
<dbReference type="Gene3D" id="2.30.130.40">
    <property type="entry name" value="LON domain-like"/>
    <property type="match status" value="1"/>
</dbReference>
<dbReference type="Pfam" id="PF02190">
    <property type="entry name" value="LON_substr_bdg"/>
    <property type="match status" value="1"/>
</dbReference>
<dbReference type="SMART" id="SM00464">
    <property type="entry name" value="LON"/>
    <property type="match status" value="1"/>
</dbReference>
<dbReference type="Proteomes" id="UP000245916">
    <property type="component" value="Unassembled WGS sequence"/>
</dbReference>
<dbReference type="SUPFAM" id="SSF88697">
    <property type="entry name" value="PUA domain-like"/>
    <property type="match status" value="1"/>
</dbReference>
<dbReference type="OrthoDB" id="9806457at2"/>
<name>A0A2U2J2A7_9SPHN</name>
<dbReference type="InterPro" id="IPR003111">
    <property type="entry name" value="Lon_prtase_N"/>
</dbReference>
<sequence>MEGSTLFRVPIFPLAGALLFPRTQLPLHIFEPRYRAMVRDALASDSVIAMIQPKDERDPPGLFEIGCLGRIVGSEELADGRYNIVLEGIGRFRVAREAEVETPYRQVDADVAGFDDDAEPDPLPSIQRAEVEREAKRYAEALGYVVDWDAVGRLDDEMLVNGIAQIAPLDIGSKQALLEAGDLASRADLVVQFMQFQRMAPGGADGPETLQ</sequence>
<dbReference type="PANTHER" id="PTHR46732:SF8">
    <property type="entry name" value="ATP-DEPENDENT PROTEASE LA (LON) DOMAIN PROTEIN"/>
    <property type="match status" value="1"/>
</dbReference>
<dbReference type="InterPro" id="IPR015947">
    <property type="entry name" value="PUA-like_sf"/>
</dbReference>
<evidence type="ECO:0000313" key="3">
    <source>
        <dbReference type="Proteomes" id="UP000245916"/>
    </source>
</evidence>
<organism evidence="2 3">
    <name type="scientific">Allosphingosinicella humi</name>
    <dbReference type="NCBI Taxonomy" id="2068657"/>
    <lineage>
        <taxon>Bacteria</taxon>
        <taxon>Pseudomonadati</taxon>
        <taxon>Pseudomonadota</taxon>
        <taxon>Alphaproteobacteria</taxon>
        <taxon>Sphingomonadales</taxon>
        <taxon>Sphingomonadaceae</taxon>
        <taxon>Allosphingosinicella</taxon>
    </lineage>
</organism>
<feature type="domain" description="Lon N-terminal" evidence="1">
    <location>
        <begin position="9"/>
        <end position="198"/>
    </location>
</feature>
<accession>A0A2U2J2A7</accession>
<dbReference type="InterPro" id="IPR046336">
    <property type="entry name" value="Lon_prtase_N_sf"/>
</dbReference>
<dbReference type="PANTHER" id="PTHR46732">
    <property type="entry name" value="ATP-DEPENDENT PROTEASE LA (LON) DOMAIN PROTEIN"/>
    <property type="match status" value="1"/>
</dbReference>
<evidence type="ECO:0000313" key="2">
    <source>
        <dbReference type="EMBL" id="PWG02479.1"/>
    </source>
</evidence>
<proteinExistence type="predicted"/>
<protein>
    <submittedName>
        <fullName evidence="2">ATP-dependent protease</fullName>
    </submittedName>
</protein>
<dbReference type="PROSITE" id="PS51787">
    <property type="entry name" value="LON_N"/>
    <property type="match status" value="1"/>
</dbReference>